<evidence type="ECO:0000313" key="2">
    <source>
        <dbReference type="Proteomes" id="UP000219338"/>
    </source>
</evidence>
<dbReference type="EMBL" id="FUEG01000002">
    <property type="protein sequence ID" value="SJK99419.1"/>
    <property type="molecule type" value="Genomic_DNA"/>
</dbReference>
<protein>
    <submittedName>
        <fullName evidence="1">Uncharacterized protein</fullName>
    </submittedName>
</protein>
<organism evidence="1 2">
    <name type="scientific">Armillaria ostoyae</name>
    <name type="common">Armillaria root rot fungus</name>
    <dbReference type="NCBI Taxonomy" id="47428"/>
    <lineage>
        <taxon>Eukaryota</taxon>
        <taxon>Fungi</taxon>
        <taxon>Dikarya</taxon>
        <taxon>Basidiomycota</taxon>
        <taxon>Agaricomycotina</taxon>
        <taxon>Agaricomycetes</taxon>
        <taxon>Agaricomycetidae</taxon>
        <taxon>Agaricales</taxon>
        <taxon>Marasmiineae</taxon>
        <taxon>Physalacriaceae</taxon>
        <taxon>Armillaria</taxon>
    </lineage>
</organism>
<name>A0A284QSG6_ARMOS</name>
<sequence length="79" mass="8919">MDLTDVVPPSILDQPDYLPVNQSSQPRFHRCITQHRASFPFSSNPGHLSSLTFCATPTILPGCDYWEYIMVDLVQGRPL</sequence>
<dbReference type="AlphaFoldDB" id="A0A284QSG6"/>
<proteinExistence type="predicted"/>
<keyword evidence="2" id="KW-1185">Reference proteome</keyword>
<evidence type="ECO:0000313" key="1">
    <source>
        <dbReference type="EMBL" id="SJK99419.1"/>
    </source>
</evidence>
<gene>
    <name evidence="1" type="ORF">ARMOST_02720</name>
</gene>
<dbReference type="Proteomes" id="UP000219338">
    <property type="component" value="Unassembled WGS sequence"/>
</dbReference>
<reference evidence="2" key="1">
    <citation type="journal article" date="2017" name="Nat. Ecol. Evol.">
        <title>Genome expansion and lineage-specific genetic innovations in the forest pathogenic fungi Armillaria.</title>
        <authorList>
            <person name="Sipos G."/>
            <person name="Prasanna A.N."/>
            <person name="Walter M.C."/>
            <person name="O'Connor E."/>
            <person name="Balint B."/>
            <person name="Krizsan K."/>
            <person name="Kiss B."/>
            <person name="Hess J."/>
            <person name="Varga T."/>
            <person name="Slot J."/>
            <person name="Riley R."/>
            <person name="Boka B."/>
            <person name="Rigling D."/>
            <person name="Barry K."/>
            <person name="Lee J."/>
            <person name="Mihaltcheva S."/>
            <person name="LaButti K."/>
            <person name="Lipzen A."/>
            <person name="Waldron R."/>
            <person name="Moloney N.M."/>
            <person name="Sperisen C."/>
            <person name="Kredics L."/>
            <person name="Vagvoelgyi C."/>
            <person name="Patrignani A."/>
            <person name="Fitzpatrick D."/>
            <person name="Nagy I."/>
            <person name="Doyle S."/>
            <person name="Anderson J.B."/>
            <person name="Grigoriev I.V."/>
            <person name="Gueldener U."/>
            <person name="Muensterkoetter M."/>
            <person name="Nagy L.G."/>
        </authorList>
    </citation>
    <scope>NUCLEOTIDE SEQUENCE [LARGE SCALE GENOMIC DNA]</scope>
    <source>
        <strain evidence="2">C18/9</strain>
    </source>
</reference>
<accession>A0A284QSG6</accession>